<evidence type="ECO:0000313" key="3">
    <source>
        <dbReference type="Proteomes" id="UP000228711"/>
    </source>
</evidence>
<sequence length="220" mass="24811">MIHTIGIFIPLFIALGILYGLSQLTDQMVMRILGRNWYIAVMWPGVIIHELSHLIGCLITFTRVYKVKFFQPSGETLGYVSYSKTRNPIVNVIISIAPLFGTSLVIWILVRLLLPEVFGHIASQFYSSALKLNLTSLNSAFQLYWDSLYPFLTSLPFSDWKLYLFIYLMITLASHAAPSKIDLKHTVFGILGIAAFFMLLAGIDSIFHASLSQTIAVWLT</sequence>
<accession>A0A2H0YRG5</accession>
<dbReference type="Proteomes" id="UP000228711">
    <property type="component" value="Unassembled WGS sequence"/>
</dbReference>
<organism evidence="2 3">
    <name type="scientific">Candidatus Kerfeldbacteria bacterium CG08_land_8_20_14_0_20_42_7</name>
    <dbReference type="NCBI Taxonomy" id="2014245"/>
    <lineage>
        <taxon>Bacteria</taxon>
        <taxon>Candidatus Kerfeldiibacteriota</taxon>
    </lineage>
</organism>
<protein>
    <submittedName>
        <fullName evidence="2">Uncharacterized protein</fullName>
    </submittedName>
</protein>
<feature type="transmembrane region" description="Helical" evidence="1">
    <location>
        <begin position="37"/>
        <end position="61"/>
    </location>
</feature>
<feature type="transmembrane region" description="Helical" evidence="1">
    <location>
        <begin position="160"/>
        <end position="177"/>
    </location>
</feature>
<feature type="transmembrane region" description="Helical" evidence="1">
    <location>
        <begin position="7"/>
        <end position="25"/>
    </location>
</feature>
<keyword evidence="1" id="KW-1133">Transmembrane helix</keyword>
<reference evidence="3" key="1">
    <citation type="submission" date="2017-09" db="EMBL/GenBank/DDBJ databases">
        <title>Depth-based differentiation of microbial function through sediment-hosted aquifers and enrichment of novel symbionts in the deep terrestrial subsurface.</title>
        <authorList>
            <person name="Probst A.J."/>
            <person name="Ladd B."/>
            <person name="Jarett J.K."/>
            <person name="Geller-Mcgrath D.E."/>
            <person name="Sieber C.M.K."/>
            <person name="Emerson J.B."/>
            <person name="Anantharaman K."/>
            <person name="Thomas B.C."/>
            <person name="Malmstrom R."/>
            <person name="Stieglmeier M."/>
            <person name="Klingl A."/>
            <person name="Woyke T."/>
            <person name="Ryan C.M."/>
            <person name="Banfield J.F."/>
        </authorList>
    </citation>
    <scope>NUCLEOTIDE SEQUENCE [LARGE SCALE GENOMIC DNA]</scope>
</reference>
<dbReference type="EMBL" id="PEXV01000156">
    <property type="protein sequence ID" value="PIS41097.1"/>
    <property type="molecule type" value="Genomic_DNA"/>
</dbReference>
<gene>
    <name evidence="2" type="ORF">COT25_04905</name>
</gene>
<evidence type="ECO:0000256" key="1">
    <source>
        <dbReference type="SAM" id="Phobius"/>
    </source>
</evidence>
<proteinExistence type="predicted"/>
<feature type="transmembrane region" description="Helical" evidence="1">
    <location>
        <begin position="89"/>
        <end position="110"/>
    </location>
</feature>
<dbReference type="AlphaFoldDB" id="A0A2H0YRG5"/>
<keyword evidence="1" id="KW-0812">Transmembrane</keyword>
<keyword evidence="1" id="KW-0472">Membrane</keyword>
<feature type="non-terminal residue" evidence="2">
    <location>
        <position position="220"/>
    </location>
</feature>
<feature type="transmembrane region" description="Helical" evidence="1">
    <location>
        <begin position="189"/>
        <end position="211"/>
    </location>
</feature>
<comment type="caution">
    <text evidence="2">The sequence shown here is derived from an EMBL/GenBank/DDBJ whole genome shotgun (WGS) entry which is preliminary data.</text>
</comment>
<name>A0A2H0YRG5_9BACT</name>
<evidence type="ECO:0000313" key="2">
    <source>
        <dbReference type="EMBL" id="PIS41097.1"/>
    </source>
</evidence>